<dbReference type="GO" id="GO:0003959">
    <property type="term" value="F:NADPH dehydrogenase activity"/>
    <property type="evidence" value="ECO:0007669"/>
    <property type="project" value="InterPro"/>
</dbReference>
<keyword evidence="5" id="KW-0560">Oxidoreductase</keyword>
<dbReference type="GO" id="GO:0050661">
    <property type="term" value="F:NADP binding"/>
    <property type="evidence" value="ECO:0007669"/>
    <property type="project" value="InterPro"/>
</dbReference>
<evidence type="ECO:0000313" key="8">
    <source>
        <dbReference type="EMBL" id="SDX00488.1"/>
    </source>
</evidence>
<dbReference type="CDD" id="cd04747">
    <property type="entry name" value="OYE_like_5_FMN"/>
    <property type="match status" value="1"/>
</dbReference>
<feature type="domain" description="NADH:flavin oxidoreductase/NADH oxidase N-terminal" evidence="7">
    <location>
        <begin position="14"/>
        <end position="263"/>
    </location>
</feature>
<comment type="cofactor">
    <cofactor evidence="1">
        <name>FMN</name>
        <dbReference type="ChEBI" id="CHEBI:58210"/>
    </cofactor>
</comment>
<dbReference type="Proteomes" id="UP000199118">
    <property type="component" value="Unassembled WGS sequence"/>
</dbReference>
<evidence type="ECO:0000256" key="6">
    <source>
        <dbReference type="SAM" id="MobiDB-lite"/>
    </source>
</evidence>
<dbReference type="Gene3D" id="3.20.20.70">
    <property type="entry name" value="Aldolase class I"/>
    <property type="match status" value="1"/>
</dbReference>
<name>A0A1H2Y6P0_9RHOB</name>
<dbReference type="InterPro" id="IPR044152">
    <property type="entry name" value="YqjM-like"/>
</dbReference>
<dbReference type="GO" id="GO:0010181">
    <property type="term" value="F:FMN binding"/>
    <property type="evidence" value="ECO:0007669"/>
    <property type="project" value="InterPro"/>
</dbReference>
<evidence type="ECO:0000256" key="3">
    <source>
        <dbReference type="ARBA" id="ARBA00022643"/>
    </source>
</evidence>
<sequence length="375" mass="40568">MPEDALIAPNADTLFRPLEIGPLSLPNRIVMAPMTRNMAPEGIPGPANAEYYRKRTEGGVGLILTEGTVIDRPGSRNMPNIPFIHGEAALAGWRGVVEEVHKAGGKIGPQIWHTGSTRGSVGWDPGVEVESPSGLVAPDDPRGKAMTEEDVADLVAAFASAAADSRRVGFDMAELHGAHGYLIDQFLWNGTNRRDDDWGGPSLPDRARVVAEIVRAVRAAVGPDFPIFLRLSQWKQQNYDARLAETPAEMEAWLTPLAEAGVDVFHCSQRRFWEPEFPGIDGEDGLNFAGWAKKLTGRMTCSVGSVGLDGEFFRAFRGHGAAAAGIEKLLARMERDEFDLIAVGRILLTDPAWPEKIRKGEPVGGYDPASLAALT</sequence>
<keyword evidence="2" id="KW-0285">Flavoprotein</keyword>
<dbReference type="FunFam" id="3.20.20.70:FF:000262">
    <property type="entry name" value="NADH:flavin oxidoreductase"/>
    <property type="match status" value="1"/>
</dbReference>
<dbReference type="InterPro" id="IPR001155">
    <property type="entry name" value="OxRdtase_FMN_N"/>
</dbReference>
<organism evidence="8 9">
    <name type="scientific">Albimonas donghaensis</name>
    <dbReference type="NCBI Taxonomy" id="356660"/>
    <lineage>
        <taxon>Bacteria</taxon>
        <taxon>Pseudomonadati</taxon>
        <taxon>Pseudomonadota</taxon>
        <taxon>Alphaproteobacteria</taxon>
        <taxon>Rhodobacterales</taxon>
        <taxon>Paracoccaceae</taxon>
        <taxon>Albimonas</taxon>
    </lineage>
</organism>
<dbReference type="EMBL" id="FNMZ01000003">
    <property type="protein sequence ID" value="SDX00488.1"/>
    <property type="molecule type" value="Genomic_DNA"/>
</dbReference>
<dbReference type="OrthoDB" id="9784632at2"/>
<gene>
    <name evidence="8" type="ORF">SAMN05444336_10320</name>
</gene>
<protein>
    <submittedName>
        <fullName evidence="8">2,4-dienoyl-CoA reductase</fullName>
    </submittedName>
</protein>
<evidence type="ECO:0000259" key="7">
    <source>
        <dbReference type="Pfam" id="PF00724"/>
    </source>
</evidence>
<evidence type="ECO:0000256" key="2">
    <source>
        <dbReference type="ARBA" id="ARBA00022630"/>
    </source>
</evidence>
<dbReference type="STRING" id="356660.SAMN05444336_10320"/>
<evidence type="ECO:0000313" key="9">
    <source>
        <dbReference type="Proteomes" id="UP000199118"/>
    </source>
</evidence>
<evidence type="ECO:0000256" key="4">
    <source>
        <dbReference type="ARBA" id="ARBA00022857"/>
    </source>
</evidence>
<dbReference type="SUPFAM" id="SSF51395">
    <property type="entry name" value="FMN-linked oxidoreductases"/>
    <property type="match status" value="1"/>
</dbReference>
<dbReference type="RefSeq" id="WP_092681102.1">
    <property type="nucleotide sequence ID" value="NZ_FNMZ01000003.1"/>
</dbReference>
<dbReference type="PANTHER" id="PTHR43303:SF4">
    <property type="entry name" value="NADPH DEHYDROGENASE C23G7.10C-RELATED"/>
    <property type="match status" value="1"/>
</dbReference>
<keyword evidence="9" id="KW-1185">Reference proteome</keyword>
<proteinExistence type="predicted"/>
<feature type="region of interest" description="Disordered" evidence="6">
    <location>
        <begin position="123"/>
        <end position="144"/>
    </location>
</feature>
<keyword evidence="4" id="KW-0521">NADP</keyword>
<dbReference type="Pfam" id="PF00724">
    <property type="entry name" value="Oxidored_FMN"/>
    <property type="match status" value="1"/>
</dbReference>
<accession>A0A1H2Y6P0</accession>
<evidence type="ECO:0000256" key="1">
    <source>
        <dbReference type="ARBA" id="ARBA00001917"/>
    </source>
</evidence>
<reference evidence="8 9" key="1">
    <citation type="submission" date="2016-10" db="EMBL/GenBank/DDBJ databases">
        <authorList>
            <person name="de Groot N.N."/>
        </authorList>
    </citation>
    <scope>NUCLEOTIDE SEQUENCE [LARGE SCALE GENOMIC DNA]</scope>
    <source>
        <strain evidence="8 9">DSM 17890</strain>
    </source>
</reference>
<dbReference type="AlphaFoldDB" id="A0A1H2Y6P0"/>
<dbReference type="InterPro" id="IPR013785">
    <property type="entry name" value="Aldolase_TIM"/>
</dbReference>
<keyword evidence="3" id="KW-0288">FMN</keyword>
<dbReference type="PANTHER" id="PTHR43303">
    <property type="entry name" value="NADPH DEHYDROGENASE C23G7.10C-RELATED"/>
    <property type="match status" value="1"/>
</dbReference>
<evidence type="ECO:0000256" key="5">
    <source>
        <dbReference type="ARBA" id="ARBA00023002"/>
    </source>
</evidence>